<feature type="non-terminal residue" evidence="2">
    <location>
        <position position="277"/>
    </location>
</feature>
<dbReference type="EMBL" id="MU864534">
    <property type="protein sequence ID" value="KAK4183632.1"/>
    <property type="molecule type" value="Genomic_DNA"/>
</dbReference>
<name>A0AAN6WNV8_9PEZI</name>
<accession>A0AAN6WNV8</accession>
<dbReference type="PANTHER" id="PTHR33112">
    <property type="entry name" value="DOMAIN PROTEIN, PUTATIVE-RELATED"/>
    <property type="match status" value="1"/>
</dbReference>
<gene>
    <name evidence="2" type="ORF">QBC35DRAFT_369509</name>
</gene>
<evidence type="ECO:0000259" key="1">
    <source>
        <dbReference type="Pfam" id="PF06985"/>
    </source>
</evidence>
<keyword evidence="3" id="KW-1185">Reference proteome</keyword>
<dbReference type="AlphaFoldDB" id="A0AAN6WNV8"/>
<evidence type="ECO:0000313" key="3">
    <source>
        <dbReference type="Proteomes" id="UP001302126"/>
    </source>
</evidence>
<dbReference type="Proteomes" id="UP001302126">
    <property type="component" value="Unassembled WGS sequence"/>
</dbReference>
<dbReference type="InterPro" id="IPR010730">
    <property type="entry name" value="HET"/>
</dbReference>
<protein>
    <submittedName>
        <fullName evidence="2">Heterokaryon incompatibility protein-domain-containing protein</fullName>
    </submittedName>
</protein>
<feature type="domain" description="Heterokaryon incompatibility" evidence="1">
    <location>
        <begin position="1"/>
        <end position="154"/>
    </location>
</feature>
<comment type="caution">
    <text evidence="2">The sequence shown here is derived from an EMBL/GenBank/DDBJ whole genome shotgun (WGS) entry which is preliminary data.</text>
</comment>
<sequence>YASLSYCWGKQQTFITTKATAATHLKGMPLSLLHGTIRDAVITTRRLGIPFLWADALCIIQDCSDDKTAEISKMGDIYTNAILTISAAGANDCDEGFLITRQGVKERYEEKSKELQYLCPDGALGKMNLVATGHDHLNDEHPEAIYERAWTHQERMLSPRMLTFGRRKLSWQCLTSSHCDFDIEDRHFGSATLDIRKFLHDISTPSTNATRPKDLPSRSVILRWWREVVHGYSQGRLSELPDKLTALSATARRFGWALQSQYVHGLWGDHLIRDMMW</sequence>
<organism evidence="2 3">
    <name type="scientific">Podospora australis</name>
    <dbReference type="NCBI Taxonomy" id="1536484"/>
    <lineage>
        <taxon>Eukaryota</taxon>
        <taxon>Fungi</taxon>
        <taxon>Dikarya</taxon>
        <taxon>Ascomycota</taxon>
        <taxon>Pezizomycotina</taxon>
        <taxon>Sordariomycetes</taxon>
        <taxon>Sordariomycetidae</taxon>
        <taxon>Sordariales</taxon>
        <taxon>Podosporaceae</taxon>
        <taxon>Podospora</taxon>
    </lineage>
</organism>
<reference evidence="2" key="2">
    <citation type="submission" date="2023-05" db="EMBL/GenBank/DDBJ databases">
        <authorList>
            <consortium name="Lawrence Berkeley National Laboratory"/>
            <person name="Steindorff A."/>
            <person name="Hensen N."/>
            <person name="Bonometti L."/>
            <person name="Westerberg I."/>
            <person name="Brannstrom I.O."/>
            <person name="Guillou S."/>
            <person name="Cros-Aarteil S."/>
            <person name="Calhoun S."/>
            <person name="Haridas S."/>
            <person name="Kuo A."/>
            <person name="Mondo S."/>
            <person name="Pangilinan J."/>
            <person name="Riley R."/>
            <person name="Labutti K."/>
            <person name="Andreopoulos B."/>
            <person name="Lipzen A."/>
            <person name="Chen C."/>
            <person name="Yanf M."/>
            <person name="Daum C."/>
            <person name="Ng V."/>
            <person name="Clum A."/>
            <person name="Ohm R."/>
            <person name="Martin F."/>
            <person name="Silar P."/>
            <person name="Natvig D."/>
            <person name="Lalanne C."/>
            <person name="Gautier V."/>
            <person name="Ament-Velasquez S.L."/>
            <person name="Kruys A."/>
            <person name="Hutchinson M.I."/>
            <person name="Powell A.J."/>
            <person name="Barry K."/>
            <person name="Miller A.N."/>
            <person name="Grigoriev I.V."/>
            <person name="Debuchy R."/>
            <person name="Gladieux P."/>
            <person name="Thoren M.H."/>
            <person name="Johannesson H."/>
        </authorList>
    </citation>
    <scope>NUCLEOTIDE SEQUENCE</scope>
    <source>
        <strain evidence="2">PSN309</strain>
    </source>
</reference>
<dbReference type="Pfam" id="PF06985">
    <property type="entry name" value="HET"/>
    <property type="match status" value="1"/>
</dbReference>
<feature type="non-terminal residue" evidence="2">
    <location>
        <position position="1"/>
    </location>
</feature>
<dbReference type="PANTHER" id="PTHR33112:SF16">
    <property type="entry name" value="HETEROKARYON INCOMPATIBILITY DOMAIN-CONTAINING PROTEIN"/>
    <property type="match status" value="1"/>
</dbReference>
<reference evidence="2" key="1">
    <citation type="journal article" date="2023" name="Mol. Phylogenet. Evol.">
        <title>Genome-scale phylogeny and comparative genomics of the fungal order Sordariales.</title>
        <authorList>
            <person name="Hensen N."/>
            <person name="Bonometti L."/>
            <person name="Westerberg I."/>
            <person name="Brannstrom I.O."/>
            <person name="Guillou S."/>
            <person name="Cros-Aarteil S."/>
            <person name="Calhoun S."/>
            <person name="Haridas S."/>
            <person name="Kuo A."/>
            <person name="Mondo S."/>
            <person name="Pangilinan J."/>
            <person name="Riley R."/>
            <person name="LaButti K."/>
            <person name="Andreopoulos B."/>
            <person name="Lipzen A."/>
            <person name="Chen C."/>
            <person name="Yan M."/>
            <person name="Daum C."/>
            <person name="Ng V."/>
            <person name="Clum A."/>
            <person name="Steindorff A."/>
            <person name="Ohm R.A."/>
            <person name="Martin F."/>
            <person name="Silar P."/>
            <person name="Natvig D.O."/>
            <person name="Lalanne C."/>
            <person name="Gautier V."/>
            <person name="Ament-Velasquez S.L."/>
            <person name="Kruys A."/>
            <person name="Hutchinson M.I."/>
            <person name="Powell A.J."/>
            <person name="Barry K."/>
            <person name="Miller A.N."/>
            <person name="Grigoriev I.V."/>
            <person name="Debuchy R."/>
            <person name="Gladieux P."/>
            <person name="Hiltunen Thoren M."/>
            <person name="Johannesson H."/>
        </authorList>
    </citation>
    <scope>NUCLEOTIDE SEQUENCE</scope>
    <source>
        <strain evidence="2">PSN309</strain>
    </source>
</reference>
<evidence type="ECO:0000313" key="2">
    <source>
        <dbReference type="EMBL" id="KAK4183632.1"/>
    </source>
</evidence>
<proteinExistence type="predicted"/>